<name>A0ABN8A6S1_9BACI</name>
<evidence type="ECO:0000313" key="7">
    <source>
        <dbReference type="Proteomes" id="UP000789833"/>
    </source>
</evidence>
<evidence type="ECO:0000313" key="6">
    <source>
        <dbReference type="EMBL" id="CAG9619607.1"/>
    </source>
</evidence>
<organism evidence="6 7">
    <name type="scientific">Sutcliffiella rhizosphaerae</name>
    <dbReference type="NCBI Taxonomy" id="2880967"/>
    <lineage>
        <taxon>Bacteria</taxon>
        <taxon>Bacillati</taxon>
        <taxon>Bacillota</taxon>
        <taxon>Bacilli</taxon>
        <taxon>Bacillales</taxon>
        <taxon>Bacillaceae</taxon>
        <taxon>Sutcliffiella</taxon>
    </lineage>
</organism>
<evidence type="ECO:0000256" key="5">
    <source>
        <dbReference type="HAMAP-Rule" id="MF_01874"/>
    </source>
</evidence>
<keyword evidence="2 5" id="KW-0812">Transmembrane</keyword>
<feature type="transmembrane region" description="Helical" evidence="5">
    <location>
        <begin position="51"/>
        <end position="74"/>
    </location>
</feature>
<accession>A0ABN8A6S1</accession>
<proteinExistence type="inferred from homology"/>
<evidence type="ECO:0000256" key="1">
    <source>
        <dbReference type="ARBA" id="ARBA00022475"/>
    </source>
</evidence>
<comment type="caution">
    <text evidence="6">The sequence shown here is derived from an EMBL/GenBank/DDBJ whole genome shotgun (WGS) entry which is preliminary data.</text>
</comment>
<keyword evidence="1 5" id="KW-1003">Cell membrane</keyword>
<protein>
    <recommendedName>
        <fullName evidence="5">UPF0756 membrane protein BACCIP111883_00375</fullName>
    </recommendedName>
</protein>
<dbReference type="Pfam" id="PF04284">
    <property type="entry name" value="DUF441"/>
    <property type="match status" value="1"/>
</dbReference>
<dbReference type="Proteomes" id="UP000789833">
    <property type="component" value="Unassembled WGS sequence"/>
</dbReference>
<feature type="transmembrane region" description="Helical" evidence="5">
    <location>
        <begin position="86"/>
        <end position="107"/>
    </location>
</feature>
<dbReference type="HAMAP" id="MF_01874">
    <property type="entry name" value="UPF0756"/>
    <property type="match status" value="1"/>
</dbReference>
<dbReference type="InterPro" id="IPR007382">
    <property type="entry name" value="UPF0756_TM"/>
</dbReference>
<dbReference type="RefSeq" id="WP_230499529.1">
    <property type="nucleotide sequence ID" value="NZ_CAKJTJ010000001.1"/>
</dbReference>
<dbReference type="EMBL" id="CAKJTJ010000001">
    <property type="protein sequence ID" value="CAG9619607.1"/>
    <property type="molecule type" value="Genomic_DNA"/>
</dbReference>
<feature type="transmembrane region" description="Helical" evidence="5">
    <location>
        <begin position="113"/>
        <end position="146"/>
    </location>
</feature>
<dbReference type="PANTHER" id="PTHR38452:SF1">
    <property type="entry name" value="UPF0756 MEMBRANE PROTEIN YEAL"/>
    <property type="match status" value="1"/>
</dbReference>
<dbReference type="PANTHER" id="PTHR38452">
    <property type="entry name" value="UPF0756 MEMBRANE PROTEIN YEAL"/>
    <property type="match status" value="1"/>
</dbReference>
<gene>
    <name evidence="6" type="ORF">BACCIP111883_00375</name>
</gene>
<comment type="similarity">
    <text evidence="5">Belongs to the UPF0756 family.</text>
</comment>
<comment type="subcellular location">
    <subcellularLocation>
        <location evidence="5">Cell membrane</location>
        <topology evidence="5">Multi-pass membrane protein</topology>
    </subcellularLocation>
</comment>
<keyword evidence="3 5" id="KW-1133">Transmembrane helix</keyword>
<keyword evidence="4 5" id="KW-0472">Membrane</keyword>
<evidence type="ECO:0000256" key="2">
    <source>
        <dbReference type="ARBA" id="ARBA00022692"/>
    </source>
</evidence>
<evidence type="ECO:0000256" key="3">
    <source>
        <dbReference type="ARBA" id="ARBA00022989"/>
    </source>
</evidence>
<comment type="caution">
    <text evidence="5">Lacks conserved residue(s) required for the propagation of feature annotation.</text>
</comment>
<keyword evidence="7" id="KW-1185">Reference proteome</keyword>
<sequence length="153" mass="16029">MISQPTLFLLILLLIGFIAKNPSLMFAVGVLLFIKLIGLDNKVFPHLQAKGINWGVTIITIAVLVPIATGDIGFKQLQEALKSSYAWVALAAGVSVALIAKSGLTLLANDPHITAALVFGTILAVALFNGVAVGPLVGAGIAYLAMKIVEYFT</sequence>
<reference evidence="6 7" key="1">
    <citation type="submission" date="2021-10" db="EMBL/GenBank/DDBJ databases">
        <authorList>
            <person name="Criscuolo A."/>
        </authorList>
    </citation>
    <scope>NUCLEOTIDE SEQUENCE [LARGE SCALE GENOMIC DNA]</scope>
    <source>
        <strain evidence="7">CIP 111883</strain>
    </source>
</reference>
<evidence type="ECO:0000256" key="4">
    <source>
        <dbReference type="ARBA" id="ARBA00023136"/>
    </source>
</evidence>